<dbReference type="AlphaFoldDB" id="A0A1Y2HEJ5"/>
<comment type="caution">
    <text evidence="1">The sequence shown here is derived from an EMBL/GenBank/DDBJ whole genome shotgun (WGS) entry which is preliminary data.</text>
</comment>
<proteinExistence type="predicted"/>
<name>A0A1Y2HEJ5_9FUNG</name>
<dbReference type="Proteomes" id="UP000193411">
    <property type="component" value="Unassembled WGS sequence"/>
</dbReference>
<gene>
    <name evidence="1" type="ORF">BCR44DRAFT_1440546</name>
</gene>
<keyword evidence="2" id="KW-1185">Reference proteome</keyword>
<evidence type="ECO:0000313" key="1">
    <source>
        <dbReference type="EMBL" id="ORZ32321.1"/>
    </source>
</evidence>
<evidence type="ECO:0000313" key="2">
    <source>
        <dbReference type="Proteomes" id="UP000193411"/>
    </source>
</evidence>
<sequence>MVAAATARTRRAATVATRRTRPVVMAMAVVVATRNRRATTRAAGIRQAGIRRVGMAAIETVGIRPDMGALPTPAPTRAADTVDPTAVATRMVAAAATDMVPRLSNRLDVAIESESVTCCFLANWPSRTANPSCASLMHKQCLLTLFFGTALYSMHF</sequence>
<reference evidence="1 2" key="1">
    <citation type="submission" date="2016-07" db="EMBL/GenBank/DDBJ databases">
        <title>Pervasive Adenine N6-methylation of Active Genes in Fungi.</title>
        <authorList>
            <consortium name="DOE Joint Genome Institute"/>
            <person name="Mondo S.J."/>
            <person name="Dannebaum R.O."/>
            <person name="Kuo R.C."/>
            <person name="Labutti K."/>
            <person name="Haridas S."/>
            <person name="Kuo A."/>
            <person name="Salamov A."/>
            <person name="Ahrendt S.R."/>
            <person name="Lipzen A."/>
            <person name="Sullivan W."/>
            <person name="Andreopoulos W.B."/>
            <person name="Clum A."/>
            <person name="Lindquist E."/>
            <person name="Daum C."/>
            <person name="Ramamoorthy G.K."/>
            <person name="Gryganskyi A."/>
            <person name="Culley D."/>
            <person name="Magnuson J.K."/>
            <person name="James T.Y."/>
            <person name="O'Malley M.A."/>
            <person name="Stajich J.E."/>
            <person name="Spatafora J.W."/>
            <person name="Visel A."/>
            <person name="Grigoriev I.V."/>
        </authorList>
    </citation>
    <scope>NUCLEOTIDE SEQUENCE [LARGE SCALE GENOMIC DNA]</scope>
    <source>
        <strain evidence="1 2">PL171</strain>
    </source>
</reference>
<dbReference type="EMBL" id="MCFL01000048">
    <property type="protein sequence ID" value="ORZ32321.1"/>
    <property type="molecule type" value="Genomic_DNA"/>
</dbReference>
<organism evidence="1 2">
    <name type="scientific">Catenaria anguillulae PL171</name>
    <dbReference type="NCBI Taxonomy" id="765915"/>
    <lineage>
        <taxon>Eukaryota</taxon>
        <taxon>Fungi</taxon>
        <taxon>Fungi incertae sedis</taxon>
        <taxon>Blastocladiomycota</taxon>
        <taxon>Blastocladiomycetes</taxon>
        <taxon>Blastocladiales</taxon>
        <taxon>Catenariaceae</taxon>
        <taxon>Catenaria</taxon>
    </lineage>
</organism>
<accession>A0A1Y2HEJ5</accession>
<protein>
    <submittedName>
        <fullName evidence="1">Uncharacterized protein</fullName>
    </submittedName>
</protein>